<comment type="caution">
    <text evidence="10">The sequence shown here is derived from an EMBL/GenBank/DDBJ whole genome shotgun (WGS) entry which is preliminary data.</text>
</comment>
<evidence type="ECO:0000256" key="1">
    <source>
        <dbReference type="ARBA" id="ARBA00022527"/>
    </source>
</evidence>
<dbReference type="PANTHER" id="PTHR47989:SF45">
    <property type="entry name" value="OS01G0709500 PROTEIN"/>
    <property type="match status" value="1"/>
</dbReference>
<dbReference type="OrthoDB" id="1901798at2759"/>
<feature type="compositionally biased region" description="Polar residues" evidence="7">
    <location>
        <begin position="642"/>
        <end position="651"/>
    </location>
</feature>
<dbReference type="EMBL" id="CM035421">
    <property type="protein sequence ID" value="KAH7388583.1"/>
    <property type="molecule type" value="Genomic_DNA"/>
</dbReference>
<dbReference type="CDD" id="cd14066">
    <property type="entry name" value="STKc_IRAK"/>
    <property type="match status" value="1"/>
</dbReference>
<accession>A0A8T2T3T3</accession>
<evidence type="ECO:0000256" key="8">
    <source>
        <dbReference type="SAM" id="Phobius"/>
    </source>
</evidence>
<feature type="binding site" evidence="6">
    <location>
        <position position="369"/>
    </location>
    <ligand>
        <name>ATP</name>
        <dbReference type="ChEBI" id="CHEBI:30616"/>
    </ligand>
</feature>
<dbReference type="PANTHER" id="PTHR47989">
    <property type="entry name" value="OS01G0750732 PROTEIN"/>
    <property type="match status" value="1"/>
</dbReference>
<feature type="region of interest" description="Disordered" evidence="7">
    <location>
        <begin position="627"/>
        <end position="651"/>
    </location>
</feature>
<feature type="transmembrane region" description="Helical" evidence="8">
    <location>
        <begin position="20"/>
        <end position="45"/>
    </location>
</feature>
<dbReference type="FunFam" id="3.30.200.20:FF:000162">
    <property type="entry name" value="Adenine nucleotide alpha hydrolase-like domain kinase"/>
    <property type="match status" value="1"/>
</dbReference>
<sequence>MMSSESTRSVTVWGSGLKILILYISTCCLVLWPSFGTAVMAPNFIPVSVEYRERNLTRTSPSPALNRSSVYSILASSSMPSTTCKGVQKLGGEKQGPFQHWECISSVQSDCEHITCIAPYTQSSNGSHCHCVLPIQVQLALDVPLDSLFEDLPTLISDISSSILLSQNQTRIVGLNAESDDESKSIVDINLVPLDAIFDNVTASKIFKKFENHEVFSNSSIFRNYTLLYLHYPGLYPHEKPLSVDVENKNESIGDGTIAIIIVSSIIGAAAILGAAFMAFLKFNKKATAVGSAKSNHKSIFKYSSGYGSPFPESISPAIDSFCLSARKFSLLELDRATDSFDVKNVLGQGGFGQVFRGKLEDGDNIAVKVITHDNQQRAKEFMAEVEMLCRLHHRNLVKLIGVCTEGHHYCLIYELIPNGSVDSHLHDTSENAVLLDWNTRLKIALGAARGLAYLHEDANPRVIHRDFKASNILLDEDFTPKIADFGLAKAAPDEENGYISTTVMGTFGYVAPEYAMTGHLLVKSDVYSYGVVLLELLSGRKPIDMSQPAGGENLVTWARSLLSDKEGLEKLMDPRLVGSVPFDSFSRVAAIASMCVQPDVSHRPFMGEVVQALKLVSSCTEGSAAVSPQNSAGASDHGEHPQSTGSSSGVNISNEGSFVSFEYDSGTTSGGRVGEKHDIHCILFSKSNQSCEDRRRAFRRHSFSGLCTRLNYSWTLEKYCTCVSKTKSVMPQDPFSTSI</sequence>
<dbReference type="InterPro" id="IPR057597">
    <property type="entry name" value="ALE2_N"/>
</dbReference>
<dbReference type="SUPFAM" id="SSF56112">
    <property type="entry name" value="Protein kinase-like (PK-like)"/>
    <property type="match status" value="1"/>
</dbReference>
<dbReference type="GO" id="GO:0005524">
    <property type="term" value="F:ATP binding"/>
    <property type="evidence" value="ECO:0007669"/>
    <property type="project" value="UniProtKB-UniRule"/>
</dbReference>
<keyword evidence="8" id="KW-0472">Membrane</keyword>
<evidence type="ECO:0000256" key="7">
    <source>
        <dbReference type="SAM" id="MobiDB-lite"/>
    </source>
</evidence>
<keyword evidence="3 6" id="KW-0547">Nucleotide-binding</keyword>
<dbReference type="InterPro" id="IPR008271">
    <property type="entry name" value="Ser/Thr_kinase_AS"/>
</dbReference>
<gene>
    <name evidence="10" type="ORF">KP509_16G082800</name>
</gene>
<evidence type="ECO:0000313" key="10">
    <source>
        <dbReference type="EMBL" id="KAH7388583.1"/>
    </source>
</evidence>
<reference evidence="10" key="1">
    <citation type="submission" date="2021-08" db="EMBL/GenBank/DDBJ databases">
        <title>WGS assembly of Ceratopteris richardii.</title>
        <authorList>
            <person name="Marchant D.B."/>
            <person name="Chen G."/>
            <person name="Jenkins J."/>
            <person name="Shu S."/>
            <person name="Leebens-Mack J."/>
            <person name="Grimwood J."/>
            <person name="Schmutz J."/>
            <person name="Soltis P."/>
            <person name="Soltis D."/>
            <person name="Chen Z.-H."/>
        </authorList>
    </citation>
    <scope>NUCLEOTIDE SEQUENCE</scope>
    <source>
        <strain evidence="10">Whitten #5841</strain>
        <tissue evidence="10">Leaf</tissue>
    </source>
</reference>
<evidence type="ECO:0000259" key="9">
    <source>
        <dbReference type="PROSITE" id="PS50011"/>
    </source>
</evidence>
<feature type="domain" description="Protein kinase" evidence="9">
    <location>
        <begin position="341"/>
        <end position="617"/>
    </location>
</feature>
<evidence type="ECO:0000256" key="4">
    <source>
        <dbReference type="ARBA" id="ARBA00022777"/>
    </source>
</evidence>
<feature type="transmembrane region" description="Helical" evidence="8">
    <location>
        <begin position="258"/>
        <end position="281"/>
    </location>
</feature>
<dbReference type="InterPro" id="IPR001245">
    <property type="entry name" value="Ser-Thr/Tyr_kinase_cat_dom"/>
</dbReference>
<evidence type="ECO:0000256" key="6">
    <source>
        <dbReference type="PROSITE-ProRule" id="PRU10141"/>
    </source>
</evidence>
<keyword evidence="2" id="KW-0808">Transferase</keyword>
<dbReference type="FunFam" id="1.10.510.10:FF:000051">
    <property type="entry name" value="Receptor-like serine/threonine-protein kinase ALE2"/>
    <property type="match status" value="1"/>
</dbReference>
<keyword evidence="8" id="KW-1133">Transmembrane helix</keyword>
<proteinExistence type="predicted"/>
<dbReference type="AlphaFoldDB" id="A0A8T2T3T3"/>
<dbReference type="GO" id="GO:0004674">
    <property type="term" value="F:protein serine/threonine kinase activity"/>
    <property type="evidence" value="ECO:0007669"/>
    <property type="project" value="UniProtKB-KW"/>
</dbReference>
<dbReference type="InterPro" id="IPR000719">
    <property type="entry name" value="Prot_kinase_dom"/>
</dbReference>
<dbReference type="PROSITE" id="PS00108">
    <property type="entry name" value="PROTEIN_KINASE_ST"/>
    <property type="match status" value="1"/>
</dbReference>
<dbReference type="Gene3D" id="1.10.510.10">
    <property type="entry name" value="Transferase(Phosphotransferase) domain 1"/>
    <property type="match status" value="1"/>
</dbReference>
<protein>
    <recommendedName>
        <fullName evidence="9">Protein kinase domain-containing protein</fullName>
    </recommendedName>
</protein>
<dbReference type="PROSITE" id="PS00107">
    <property type="entry name" value="PROTEIN_KINASE_ATP"/>
    <property type="match status" value="1"/>
</dbReference>
<dbReference type="PROSITE" id="PS50011">
    <property type="entry name" value="PROTEIN_KINASE_DOM"/>
    <property type="match status" value="1"/>
</dbReference>
<dbReference type="Proteomes" id="UP000825935">
    <property type="component" value="Chromosome 16"/>
</dbReference>
<keyword evidence="1" id="KW-0723">Serine/threonine-protein kinase</keyword>
<keyword evidence="4" id="KW-0418">Kinase</keyword>
<evidence type="ECO:0000313" key="11">
    <source>
        <dbReference type="Proteomes" id="UP000825935"/>
    </source>
</evidence>
<dbReference type="InterPro" id="IPR011009">
    <property type="entry name" value="Kinase-like_dom_sf"/>
</dbReference>
<dbReference type="Gene3D" id="3.30.200.20">
    <property type="entry name" value="Phosphorylase Kinase, domain 1"/>
    <property type="match status" value="1"/>
</dbReference>
<dbReference type="InterPro" id="IPR017441">
    <property type="entry name" value="Protein_kinase_ATP_BS"/>
</dbReference>
<keyword evidence="5 6" id="KW-0067">ATP-binding</keyword>
<evidence type="ECO:0000256" key="3">
    <source>
        <dbReference type="ARBA" id="ARBA00022741"/>
    </source>
</evidence>
<dbReference type="Pfam" id="PF23180">
    <property type="entry name" value="ALE2_N"/>
    <property type="match status" value="1"/>
</dbReference>
<keyword evidence="11" id="KW-1185">Reference proteome</keyword>
<evidence type="ECO:0000256" key="5">
    <source>
        <dbReference type="ARBA" id="ARBA00022840"/>
    </source>
</evidence>
<organism evidence="10 11">
    <name type="scientific">Ceratopteris richardii</name>
    <name type="common">Triangle waterfern</name>
    <dbReference type="NCBI Taxonomy" id="49495"/>
    <lineage>
        <taxon>Eukaryota</taxon>
        <taxon>Viridiplantae</taxon>
        <taxon>Streptophyta</taxon>
        <taxon>Embryophyta</taxon>
        <taxon>Tracheophyta</taxon>
        <taxon>Polypodiopsida</taxon>
        <taxon>Polypodiidae</taxon>
        <taxon>Polypodiales</taxon>
        <taxon>Pteridineae</taxon>
        <taxon>Pteridaceae</taxon>
        <taxon>Parkerioideae</taxon>
        <taxon>Ceratopteris</taxon>
    </lineage>
</organism>
<name>A0A8T2T3T3_CERRI</name>
<evidence type="ECO:0000256" key="2">
    <source>
        <dbReference type="ARBA" id="ARBA00022679"/>
    </source>
</evidence>
<keyword evidence="8" id="KW-0812">Transmembrane</keyword>
<dbReference type="Pfam" id="PF07714">
    <property type="entry name" value="PK_Tyr_Ser-Thr"/>
    <property type="match status" value="1"/>
</dbReference>